<protein>
    <submittedName>
        <fullName evidence="2">Uncharacterized protein</fullName>
    </submittedName>
</protein>
<evidence type="ECO:0000313" key="3">
    <source>
        <dbReference type="Proteomes" id="UP000591131"/>
    </source>
</evidence>
<proteinExistence type="predicted"/>
<comment type="caution">
    <text evidence="2">The sequence shown here is derived from an EMBL/GenBank/DDBJ whole genome shotgun (WGS) entry which is preliminary data.</text>
</comment>
<dbReference type="EMBL" id="JAAPAO010000117">
    <property type="protein sequence ID" value="KAF4672181.1"/>
    <property type="molecule type" value="Genomic_DNA"/>
</dbReference>
<dbReference type="OrthoDB" id="10290543at2759"/>
<gene>
    <name evidence="2" type="ORF">FOL47_000832</name>
</gene>
<dbReference type="Proteomes" id="UP000591131">
    <property type="component" value="Unassembled WGS sequence"/>
</dbReference>
<sequence>MVVNTLVLSFISLIGCQAVFPPNEQYCSKEATSAGAMWALKFPRDSEPPLKDTMSIFHVAGSQQVFTWGIPMQKNTSGDKTFVQVDTSSEHFTKFAKEYGLAADLWEQIPFDTKSNSMTIQPNSSSKQFKLQPDFCFKRTRRAF</sequence>
<name>A0A7J6MMK8_PERCH</name>
<feature type="signal peptide" evidence="1">
    <location>
        <begin position="1"/>
        <end position="18"/>
    </location>
</feature>
<feature type="chain" id="PRO_5029731884" evidence="1">
    <location>
        <begin position="19"/>
        <end position="144"/>
    </location>
</feature>
<accession>A0A7J6MMK8</accession>
<keyword evidence="3" id="KW-1185">Reference proteome</keyword>
<keyword evidence="1" id="KW-0732">Signal</keyword>
<reference evidence="2 3" key="1">
    <citation type="submission" date="2020-04" db="EMBL/GenBank/DDBJ databases">
        <title>Perkinsus chesapeaki whole genome sequence.</title>
        <authorList>
            <person name="Bogema D.R."/>
        </authorList>
    </citation>
    <scope>NUCLEOTIDE SEQUENCE [LARGE SCALE GENOMIC DNA]</scope>
    <source>
        <strain evidence="2">ATCC PRA-425</strain>
    </source>
</reference>
<evidence type="ECO:0000256" key="1">
    <source>
        <dbReference type="SAM" id="SignalP"/>
    </source>
</evidence>
<evidence type="ECO:0000313" key="2">
    <source>
        <dbReference type="EMBL" id="KAF4672181.1"/>
    </source>
</evidence>
<dbReference type="AlphaFoldDB" id="A0A7J6MMK8"/>
<organism evidence="2 3">
    <name type="scientific">Perkinsus chesapeaki</name>
    <name type="common">Clam parasite</name>
    <name type="synonym">Perkinsus andrewsi</name>
    <dbReference type="NCBI Taxonomy" id="330153"/>
    <lineage>
        <taxon>Eukaryota</taxon>
        <taxon>Sar</taxon>
        <taxon>Alveolata</taxon>
        <taxon>Perkinsozoa</taxon>
        <taxon>Perkinsea</taxon>
        <taxon>Perkinsida</taxon>
        <taxon>Perkinsidae</taxon>
        <taxon>Perkinsus</taxon>
    </lineage>
</organism>